<dbReference type="SUPFAM" id="SSF52047">
    <property type="entry name" value="RNI-like"/>
    <property type="match status" value="1"/>
</dbReference>
<keyword evidence="4" id="KW-0611">Plant defense</keyword>
<dbReference type="Pfam" id="PF25019">
    <property type="entry name" value="LRR_R13L1-DRL21"/>
    <property type="match status" value="2"/>
</dbReference>
<feature type="domain" description="AAA+ ATPase" evidence="6">
    <location>
        <begin position="186"/>
        <end position="334"/>
    </location>
</feature>
<dbReference type="FunFam" id="3.40.50.300:FF:001091">
    <property type="entry name" value="Probable disease resistance protein At1g61300"/>
    <property type="match status" value="2"/>
</dbReference>
<gene>
    <name evidence="7" type="ORF">CXB51_006429</name>
</gene>
<proteinExistence type="predicted"/>
<dbReference type="PROSITE" id="PS51450">
    <property type="entry name" value="LRR"/>
    <property type="match status" value="2"/>
</dbReference>
<dbReference type="InterPro" id="IPR002182">
    <property type="entry name" value="NB-ARC"/>
</dbReference>
<dbReference type="Pfam" id="PF23598">
    <property type="entry name" value="LRR_14"/>
    <property type="match status" value="1"/>
</dbReference>
<evidence type="ECO:0000256" key="3">
    <source>
        <dbReference type="ARBA" id="ARBA00022741"/>
    </source>
</evidence>
<keyword evidence="5" id="KW-0067">ATP-binding</keyword>
<dbReference type="InterPro" id="IPR041118">
    <property type="entry name" value="Rx_N"/>
</dbReference>
<dbReference type="GO" id="GO:0005524">
    <property type="term" value="F:ATP binding"/>
    <property type="evidence" value="ECO:0007669"/>
    <property type="project" value="UniProtKB-KW"/>
</dbReference>
<accession>A0A8J5Z047</accession>
<dbReference type="SMART" id="SM00367">
    <property type="entry name" value="LRR_CC"/>
    <property type="match status" value="29"/>
</dbReference>
<organism evidence="7 8">
    <name type="scientific">Gossypium anomalum</name>
    <dbReference type="NCBI Taxonomy" id="47600"/>
    <lineage>
        <taxon>Eukaryota</taxon>
        <taxon>Viridiplantae</taxon>
        <taxon>Streptophyta</taxon>
        <taxon>Embryophyta</taxon>
        <taxon>Tracheophyta</taxon>
        <taxon>Spermatophyta</taxon>
        <taxon>Magnoliopsida</taxon>
        <taxon>eudicotyledons</taxon>
        <taxon>Gunneridae</taxon>
        <taxon>Pentapetalae</taxon>
        <taxon>rosids</taxon>
        <taxon>malvids</taxon>
        <taxon>Malvales</taxon>
        <taxon>Malvaceae</taxon>
        <taxon>Malvoideae</taxon>
        <taxon>Gossypium</taxon>
    </lineage>
</organism>
<evidence type="ECO:0000313" key="7">
    <source>
        <dbReference type="EMBL" id="KAG8499968.1"/>
    </source>
</evidence>
<dbReference type="InterPro" id="IPR032675">
    <property type="entry name" value="LRR_dom_sf"/>
</dbReference>
<name>A0A8J5Z047_9ROSI</name>
<keyword evidence="1" id="KW-0433">Leucine-rich repeat</keyword>
<dbReference type="InterPro" id="IPR056789">
    <property type="entry name" value="LRR_R13L1-DRL21"/>
</dbReference>
<dbReference type="SUPFAM" id="SSF52058">
    <property type="entry name" value="L domain-like"/>
    <property type="match status" value="10"/>
</dbReference>
<dbReference type="InterPro" id="IPR055414">
    <property type="entry name" value="LRR_R13L4/SHOC2-like"/>
</dbReference>
<keyword evidence="2" id="KW-0677">Repeat</keyword>
<protein>
    <recommendedName>
        <fullName evidence="6">AAA+ ATPase domain-containing protein</fullName>
    </recommendedName>
</protein>
<evidence type="ECO:0000256" key="2">
    <source>
        <dbReference type="ARBA" id="ARBA00022737"/>
    </source>
</evidence>
<evidence type="ECO:0000256" key="4">
    <source>
        <dbReference type="ARBA" id="ARBA00022821"/>
    </source>
</evidence>
<feature type="domain" description="AAA+ ATPase" evidence="6">
    <location>
        <begin position="1925"/>
        <end position="2073"/>
    </location>
</feature>
<dbReference type="GO" id="GO:0051707">
    <property type="term" value="P:response to other organism"/>
    <property type="evidence" value="ECO:0007669"/>
    <property type="project" value="UniProtKB-ARBA"/>
</dbReference>
<dbReference type="Gene3D" id="3.80.10.10">
    <property type="entry name" value="Ribonuclease Inhibitor"/>
    <property type="match status" value="20"/>
</dbReference>
<evidence type="ECO:0000313" key="8">
    <source>
        <dbReference type="Proteomes" id="UP000701853"/>
    </source>
</evidence>
<dbReference type="GO" id="GO:0043531">
    <property type="term" value="F:ADP binding"/>
    <property type="evidence" value="ECO:0007669"/>
    <property type="project" value="InterPro"/>
</dbReference>
<dbReference type="Proteomes" id="UP000701853">
    <property type="component" value="Chromosome 3"/>
</dbReference>
<dbReference type="SMART" id="SM00382">
    <property type="entry name" value="AAA"/>
    <property type="match status" value="3"/>
</dbReference>
<dbReference type="InterPro" id="IPR057135">
    <property type="entry name" value="At4g27190-like_LRR"/>
</dbReference>
<dbReference type="InterPro" id="IPR027417">
    <property type="entry name" value="P-loop_NTPase"/>
</dbReference>
<dbReference type="InterPro" id="IPR038005">
    <property type="entry name" value="RX-like_CC"/>
</dbReference>
<dbReference type="InterPro" id="IPR001611">
    <property type="entry name" value="Leu-rich_rpt"/>
</dbReference>
<keyword evidence="3" id="KW-0547">Nucleotide-binding</keyword>
<dbReference type="Gene3D" id="3.40.50.300">
    <property type="entry name" value="P-loop containing nucleotide triphosphate hydrolases"/>
    <property type="match status" value="3"/>
</dbReference>
<dbReference type="GO" id="GO:0006952">
    <property type="term" value="P:defense response"/>
    <property type="evidence" value="ECO:0007669"/>
    <property type="project" value="UniProtKB-KW"/>
</dbReference>
<dbReference type="Pfam" id="PF23247">
    <property type="entry name" value="LRR_RPS2"/>
    <property type="match status" value="1"/>
</dbReference>
<evidence type="ECO:0000256" key="1">
    <source>
        <dbReference type="ARBA" id="ARBA00022614"/>
    </source>
</evidence>
<dbReference type="Pfam" id="PF18052">
    <property type="entry name" value="Rx_N"/>
    <property type="match status" value="3"/>
</dbReference>
<sequence>MAEAFVSAVVGEVASKAASVAVEMISLGWGFKDEMQRLGNSLEMIGAFLQDAEGNKKQMNSVKLWLKRLRDVAYEADEVLDEIAYEFLRRKVEIGDQMWRKLRDTPSTVTFQHNMANKVNDILNSLDDLNKIAKDYGLQQLAIDQRIFIPSNVETVSFLDDSNTVGRKNDVSKVVDMLVSPQDDRTVSVVPIVGMAGIGKTTLARLVYHDVDVERRFDVRFWVCVSDDFNVKRILREMLEHDMNYQQTSIPQNLNALTAKLKGKIEQAKRGNEQIKYLLVLDDVWNVEQWDELMWCLEGVNKNRGNKVIVTTRIEDVALKVETLPNQRHQPGKLKDEECGNILTCKMHDLVHDLALSVSKFETLIFQENSSCSTDEVSHIRHLSIGYDGESLPIILTAVAPKLHSLFSEIDVFKKLSRTFTSLRVLKFSGADYILELPASLGELKHLRYMDISKTSIKVLPQSITKLYMLQTLRFMGCRELAFPDGLRNLISLKHIHFDQQSSQPTELRHLISLQTLPMFFVRDIELHLDALECLNELGGELRICNLQSVRDKEESRKANLRLKTKLCKVIFEWTNFSNDTCEEVLEGLQPHSGLQSLIVWNYGGEKLPSWMLKPVHCSNIGSLLLDNLMELELNNCINCKSLPPLGQLQSLKFLALRNMGKVKRIGNEFYCDGSSQCEIEAFPALKTFILRQMENLKEWTATTAAIMFPCLEELVVSNCPLLESVPLTGRCLSLKKLRVEDCSKLSSIGDGLATAMLLEELTIVKCRNLCSIPNLNGFSALRRVYVYDCSKLGTVPIAGICSSLEEFCISECKELSKIGDGLSTSTCLKELKLSGCANLSSIPVMDGFFFLRKLDISKCSELEIVPIRGSCSSLEKLLISRCPKLSKIEDWRSTSTCLKELGLSNCPNLSSNSDLEGFSSLRILDISICNKLEIVPIGGQCSSLEKLHITSCENLSKIGDGLSASTYLKELKLSRCPNLSSIPDLEGFSSVRILDISFCNNLNIVPIRGQCSSLEKLHISFCRKLSNIGDGLSTSTYLKELKLRNCPNLSSIPDLEGFSSLRILDISFCNNLEIVPIGGQCSSLEKLHISFCRKLSKIGDGLSTSTSLEEFKLSDCPKLSSIPDLEGFSSLQILDISNCDELEIVPIRRQCSSLEKLHIFWCQKLSKIEDWQSIATCLKELKLSHCGNLNSIPDLESLRTLDISKCDNLEIIPTGRGPFLEKLHIFQCEKISKVGDGFSISSFLKELRIRLCPNLSSIPDLKGFPSLQSLCISGCNKLEIVPITEMCSSLEVLDILACEKLSHIGNGLSSFTCLKKLRIVTCPNLRSIPSICHGSLTKLDFTGVGEGLTCLLPDLLQSNTCLRNLTLSDLPDLRLNPESVWELHSLDHLTIKRCPTLRSIPNDRLTRLRSLDIGGFSEELEEFPGFDFIQSLSASLKELRLFGWEKLSSLPYQLRHLTALEELEIQRFNSIEALPDWLGNLSSVKSLRIVSCNKLMYLPSNHVMRSLSKLIALEISACPQLEARCSKKSGPEWSKISHISRISIKSKRTLQDLDGYLLMEALRIATRYGKVSRCREVVLLKIIAEVSCKNLQYERSRHASDSHATSPKCFSYLSEASRIVNKVSRDIRPEFSYVPESHSCFAPDGSTYNCHLILPLYHHSLSWPMPFAFLQAKWLPVEKWCYLSKLEGLSHDRGGPAPDLIGKAIHKAIHLQISPAFRFLDSSQELSLTFQAFIFEPKMAEALVSAVVGEVASKAASVAVEMISLGWGFKDEMQRLGNSLEMIGAFLQDAEGNKKQMNSVKLWLKRLRDVAYEADEVLDEIAYEFLRRKVEIGDQMWRKVRDTPSIVTFQHNMANKVKDILNSLDDLNKIAKDYGLQQLAIDQRIFILSNVETVSFLDDSNIVGRRNDVSKVVDMLVSPQDDLTVSVVPIVGMAGIGKTTLARLVYHDVDVERRFDVRFWVCVSDDFNVKRILREMLEHDMNYQQTSIPQNLNALTEKLKGKIEQAKRGNEQIKYLLVLDDVWNVEQWDELMWCLEGVNKNRGNKVIVTTRIEDVALKVETLPNQRHQPGKLKDEECGNILTCKMHDLVHDLALSVSKFETLIFHENSSCSTDEVSHIRHLSIGYDGESLPIILTAVAPKLHSLFSEIDVFKKLSRTFTSLRVLKFSGADILELPASLGELKHLRYMDISKTSIKVLPQSITKLYMLQTLRFMGCRELAFPDGLRNLISLKHIHFDQQSSQPIELRHLISLQTLPMFFVRDNELHLDALECLNELGGQLKICDLQSVTDKEEARKANLRLKTKLCKVIFEWTNFSNDTCEEVLEGLQPHSGLQSLIVWNYGGEKLPSWMSRPVHGSNIGSLILDNLMELVLDNCINCKSLPPLGQLNSLKFLALRNMEKVKCIGNEFYCDGSNQGQKEVFPALKTCILWRLENLKEWTATAAAIMFPCLEELFVSNCRLLKSVPLTEQCLSLKKLCIEDCSRLSSIGDGLATSVLLEELTIVKCQNLCSIPNLNGFSALRSVYVSDCGILEIFPIAGICSSLKEFCISKCNRLSKIGEGLSTSICLKELKLSGCAKLSSIPDLEEFSSLQILDISGCQELETIPIRERCSSLEKLHVSSCPKLCKIGDWLSTSTSLEELKLSACANLSSIPDLEGFSSLRILDISYCYKLETIPIRERCSSLEKLHVSLCPKLSKIGDWLSTCTSLEELKLNDCAYVSAIPDLEGFSSLRILDISDCHELETVPIRGRCSSLEKLHVSSCPKLSKIGDGLCTSTSLEELKLNDCADLNISDCRELETIPIRGRCSSLEKLQVSSCPKLSKIGDWLSTSTSLEELKLSGCANLSSILDLEGFSSLRILDISDCHELETVPIRGRCLSLEKLHISSCQNIIKIEDWLSTATCLEELKLSNFPNLSSILDFEGFSSLRILDILDCHELEIDWLFTSTNLEELKLSNCPNLSSIPNLEGLSSLRILDISDCQELETVLIRGRCSSLEKLHVSSCPKLSTIGDWLSTSTCLKELKLSNCPNLSFIPDLEGFSSLRILDISICNNLEIVPIGGQCSSLEKLHISSCQKLSKIGVGLSTATCLKELKLSHCGNLNFIPDLEGFSVLRVLDISICDKLEIVQIIGQCSSLEELHISSCKKLSKIGDIHATSPKCFSYLSEASRIVIKVSHDIRPEFSSVPESHSCFAPDGSTHNCHPVMELTLTTKSPVLDNILYACSLQHLATLPPFSFLTYAFCIFAGEVSPCREVVLLKVIEEVSLILQIFGLKISNSLTVNNRDGVITSVGWIARLTESTDETRGPFSLQLPKAIHLQFSSAFRFLNSMAEAFVSAVVGEVASKAASVAVDMISLGWGFEDEMQRLGNSLEMIGTFLQDAEGNQKQMNSVKLWLKRLRDVAYEADEVLDEIAYEFLRRKVEIGDRMWRKLRDTPSTVTFQHNMANKVKDILNSLDDLNKIAKDYGLQQLTIDQRIFIPSNVETVSFLDDSNIVGRKNDVPKVVDMLLSPQDDRTVSVVPIVGMAGIGKTTLARLVYHDVHVERRFDVRFWVCVFDDFNVKRILREMLEHDMNYQQTSIPQNLNALTAKLKGKIEQAKRGNEQIKYLLVLDDVWNVEQWDELMWCLEGVNKNRGNKVIVTTRIEDVALKVETLPNQRHQPGKLKDEECGNILTCKMHDLVHDLALSVSKFETLIFQENSSSGTDEVSHIRHLSIGYDGESLPIILTAVVPKLHSLFSEIDVFKKLSRTFTSLRVLKFSGADILELPASLGELKHLRFMDISKTSIKVLPQSITKLYMLQTLRFVGCKELAFPDGLRNLISLKHIHFDQRSSQPIELRHLISLQTLPMFFVRDNELHLDALECLNELGGQLKICDLLAKQIYGLKQNCASNDTCEEVLEGLQPHSGLQSLIVWNYGGEKLPSWMSRPVHGSNIGSLVLDNLMELVLDNCINCKSLPPLGQLNSLKFLALRNMEKVKCIGNEFYCDGSNQGQKEVFPALKTFILRRLENLKEWTATTAAIMFPCLEELLVSNCRLLKSVPLTGQCLSLKKLCIEDCSGLSIIGDGLATSTLLEELTIVKCQNLCSIPNLNGFSALRSVYVSDCGILEIVPIAGICPSLKEFCISKCNRLSKIGEGLSTSICLKELKLSGCAKLSFIPDLEEFSSLRILDISDCHELETIPIRERCSSLEKLHVSSCPELSKIGDWLSTSTSLEALKLSDCAKLSSIPDLEGFSSLRILDISDCHELETVPIRGRCSSLQKLRVSSCPKLSKIGDWLSTSTSLEELKLNDCADLSSIPDLEGFSSLRILDILDCHELETIPMRGRCSSLEKFHVSSCPKLSKIGDWLSTSTCLEELKLSDCANLSSIPDLEGFSSLRILDILDCHELETIPIRGRCSSLEKLHVSSCPKLSKIGNWLSTSTSLEELKLSGCANLSPIPDLEGFSSLRILDISDCRELETVPIRGRCLSLEKLHISSCQNIIKIEDWLSTATCLEELKLSNCPNLSSILDLEGFSSLRILDISDCHELEIDWLFTSTNLEELKLSNCPNLSSIPNLEGLSSLRILDISDCQELETVPIRGRCSSLEKLHVSSCPKLSKIGDWLSTSTCLKELKLSNCPDLIQGSNQSWNETIGLDLKEKKANQD</sequence>
<evidence type="ECO:0000259" key="6">
    <source>
        <dbReference type="SMART" id="SM00382"/>
    </source>
</evidence>
<evidence type="ECO:0000256" key="5">
    <source>
        <dbReference type="ARBA" id="ARBA00022840"/>
    </source>
</evidence>
<dbReference type="CDD" id="cd14798">
    <property type="entry name" value="RX-CC_like"/>
    <property type="match status" value="3"/>
</dbReference>
<dbReference type="Pfam" id="PF00931">
    <property type="entry name" value="NB-ARC"/>
    <property type="match status" value="3"/>
</dbReference>
<dbReference type="SUPFAM" id="SSF52540">
    <property type="entry name" value="P-loop containing nucleoside triphosphate hydrolases"/>
    <property type="match status" value="3"/>
</dbReference>
<dbReference type="PANTHER" id="PTHR36766">
    <property type="entry name" value="PLANT BROAD-SPECTRUM MILDEW RESISTANCE PROTEIN RPW8"/>
    <property type="match status" value="1"/>
</dbReference>
<dbReference type="PANTHER" id="PTHR36766:SF70">
    <property type="entry name" value="DISEASE RESISTANCE PROTEIN RGA4"/>
    <property type="match status" value="1"/>
</dbReference>
<reference evidence="7 8" key="1">
    <citation type="journal article" date="2021" name="bioRxiv">
        <title>The Gossypium anomalum genome as a resource for cotton improvement and evolutionary analysis of hybrid incompatibility.</title>
        <authorList>
            <person name="Grover C.E."/>
            <person name="Yuan D."/>
            <person name="Arick M.A."/>
            <person name="Miller E.R."/>
            <person name="Hu G."/>
            <person name="Peterson D.G."/>
            <person name="Wendel J.F."/>
            <person name="Udall J.A."/>
        </authorList>
    </citation>
    <scope>NUCLEOTIDE SEQUENCE [LARGE SCALE GENOMIC DNA]</scope>
    <source>
        <strain evidence="7">JFW-Udall</strain>
        <tissue evidence="7">Leaf</tissue>
    </source>
</reference>
<dbReference type="InterPro" id="IPR006553">
    <property type="entry name" value="Leu-rich_rpt_Cys-con_subtyp"/>
</dbReference>
<dbReference type="Gene3D" id="1.20.5.4130">
    <property type="match status" value="3"/>
</dbReference>
<comment type="caution">
    <text evidence="7">The sequence shown here is derived from an EMBL/GenBank/DDBJ whole genome shotgun (WGS) entry which is preliminary data.</text>
</comment>
<feature type="domain" description="AAA+ ATPase" evidence="6">
    <location>
        <begin position="3511"/>
        <end position="3659"/>
    </location>
</feature>
<keyword evidence="8" id="KW-1185">Reference proteome</keyword>
<dbReference type="PRINTS" id="PR00364">
    <property type="entry name" value="DISEASERSIST"/>
</dbReference>
<dbReference type="InterPro" id="IPR003593">
    <property type="entry name" value="AAA+_ATPase"/>
</dbReference>
<dbReference type="OrthoDB" id="1896560at2759"/>
<dbReference type="EMBL" id="JAHUZN010000003">
    <property type="protein sequence ID" value="KAG8499968.1"/>
    <property type="molecule type" value="Genomic_DNA"/>
</dbReference>